<dbReference type="Proteomes" id="UP000295645">
    <property type="component" value="Unassembled WGS sequence"/>
</dbReference>
<dbReference type="PROSITE" id="PS51208">
    <property type="entry name" value="AUTOTRANSPORTER"/>
    <property type="match status" value="1"/>
</dbReference>
<dbReference type="Gene3D" id="2.40.128.130">
    <property type="entry name" value="Autotransporter beta-domain"/>
    <property type="match status" value="1"/>
</dbReference>
<proteinExistence type="predicted"/>
<dbReference type="InterPro" id="IPR005546">
    <property type="entry name" value="Autotransporte_beta"/>
</dbReference>
<keyword evidence="4" id="KW-1185">Reference proteome</keyword>
<dbReference type="RefSeq" id="WP_132143390.1">
    <property type="nucleotide sequence ID" value="NZ_SMCS01000003.1"/>
</dbReference>
<feature type="chain" id="PRO_5020582657" evidence="1">
    <location>
        <begin position="36"/>
        <end position="2081"/>
    </location>
</feature>
<protein>
    <submittedName>
        <fullName evidence="3">Outer membrane autotransporter protein</fullName>
    </submittedName>
</protein>
<dbReference type="NCBIfam" id="TIGR01414">
    <property type="entry name" value="autotrans_barl"/>
    <property type="match status" value="1"/>
</dbReference>
<dbReference type="InterPro" id="IPR006315">
    <property type="entry name" value="OM_autotransptr_brl_dom"/>
</dbReference>
<organism evidence="3 4">
    <name type="scientific">Luteibacter rhizovicinus</name>
    <dbReference type="NCBI Taxonomy" id="242606"/>
    <lineage>
        <taxon>Bacteria</taxon>
        <taxon>Pseudomonadati</taxon>
        <taxon>Pseudomonadota</taxon>
        <taxon>Gammaproteobacteria</taxon>
        <taxon>Lysobacterales</taxon>
        <taxon>Rhodanobacteraceae</taxon>
        <taxon>Luteibacter</taxon>
    </lineage>
</organism>
<evidence type="ECO:0000256" key="1">
    <source>
        <dbReference type="SAM" id="SignalP"/>
    </source>
</evidence>
<dbReference type="GO" id="GO:0019867">
    <property type="term" value="C:outer membrane"/>
    <property type="evidence" value="ECO:0007669"/>
    <property type="project" value="InterPro"/>
</dbReference>
<feature type="domain" description="Autotransporter" evidence="2">
    <location>
        <begin position="1799"/>
        <end position="2081"/>
    </location>
</feature>
<name>A0A4R3YTV6_9GAMM</name>
<dbReference type="InterPro" id="IPR012332">
    <property type="entry name" value="Autotransporter_pectin_lyase_C"/>
</dbReference>
<keyword evidence="1" id="KW-0732">Signal</keyword>
<reference evidence="3 4" key="1">
    <citation type="submission" date="2019-03" db="EMBL/GenBank/DDBJ databases">
        <title>Above-ground endophytic microbial communities from plants in different locations in the United States.</title>
        <authorList>
            <person name="Frank C."/>
        </authorList>
    </citation>
    <scope>NUCLEOTIDE SEQUENCE [LARGE SCALE GENOMIC DNA]</scope>
    <source>
        <strain evidence="3 4">LP_13_YM</strain>
    </source>
</reference>
<dbReference type="OrthoDB" id="8610050at2"/>
<dbReference type="Gene3D" id="2.160.20.20">
    <property type="match status" value="1"/>
</dbReference>
<dbReference type="InterPro" id="IPR036709">
    <property type="entry name" value="Autotransporte_beta_dom_sf"/>
</dbReference>
<gene>
    <name evidence="3" type="ORF">EC912_103259</name>
</gene>
<evidence type="ECO:0000313" key="4">
    <source>
        <dbReference type="Proteomes" id="UP000295645"/>
    </source>
</evidence>
<evidence type="ECO:0000259" key="2">
    <source>
        <dbReference type="PROSITE" id="PS51208"/>
    </source>
</evidence>
<accession>A0A4R3YTV6</accession>
<comment type="caution">
    <text evidence="3">The sequence shown here is derived from an EMBL/GenBank/DDBJ whole genome shotgun (WGS) entry which is preliminary data.</text>
</comment>
<dbReference type="SUPFAM" id="SSF103515">
    <property type="entry name" value="Autotransporter"/>
    <property type="match status" value="1"/>
</dbReference>
<dbReference type="EMBL" id="SMCS01000003">
    <property type="protein sequence ID" value="TCV94774.1"/>
    <property type="molecule type" value="Genomic_DNA"/>
</dbReference>
<sequence>MMTMFGMSRRAVYLGVISALVGSTMSMAVAPTAVAQTVTLAAYSPLVNDAKVGQQIVPGGGTVTLIGDQRFAAGLTGAQNTTLAALRDLGRIVSGAQWIGAARLNPGQQNVGISVPDPITGGRRVVSVFATANLVPLAPTTYDTTVPDIVNVNGNQYIDARVGSVTAAGGTFNVNIGRATPTAAANNWTIAAKQTSLFYADGSGPAASAINWQSSNRITFVGEAASPTTPQGFATTYVAAYGGTFTVTTLDGVTTTQTVTNDAQLRAYNDFLIAALQAGNLDPTRYNAEFAKAYTSSTQTTQYTTTANDPTDEVAQPIGDRIVVNVTGANATGTIAKGGLLEVANANHGAMRADLGATLLNQGTLGVIHTSGDGTAMLLTGASKGSNTGVINGNFFPEANGRTTDGAFGANIVDVLNSSTFANSGVINLATGTANGAGKSTGIRLSTNATATNTGSINVGVTGSKSNGSMDGVYLNDATASFTNAATGTIYIGRGPQTTPTSNAADVAINQVTITTGINVNGNATVSNAGRIAIGTKTQNAAGILVTGGNTAQVTNSGTIDVNGAAATVPRENIGISVVNAGSSGGIVNTGTINLNGVNGTGIKVISNSAATARAISSGTINVAGGADPASGTRNFGIWTEGQGTGTALASVQGPVNLLGNGAIGIHARGRASVDVAAGAVPTFASGSNQIGFFAFGPDARIVVDPGATLNVTTPSSTLFRVESGADFDGTGLHVTASGAGSVAVMGTGASSTLVDTHDATIDVTGAGARGVIVEGGSIGTIDAATTFGLTGTGAVAAIADGQKHDLTGKNTGSPVGTTTLTSAATLNASQVGVTGYIARNSAKLTNTGDIVFTGASTTGIRVETGATANNSGAISIADGGTGMFVDSGTGTAATTGNTTGTVTVNGGSVAARTHGVVASGSAATMNLLAGSQVQLNGAGAIGAEAINGGLVNVANSATPVFANTDQIAFHATGLSSRIASAASALDANTDRTTLFRIDDGALLSLPATSTLTASGAGSRALVATGAATNVAVNGATMNITGAGAAAAEARGGATVSIGSGSAVNLAGDDSIGGIVDGQNIDLAGNPVGAPAATSLLNSANVTGAGARGTGFIARNSGVFTNAGAINLTGAGSTGVVVQQGGGLSNTGTIHIADGTGVRVEGAGAQTLNPSGSIVVDNGVAGIHLLNGAQLSIESNNAQIVAGGSAHGILVDTGAASLSADGTVITTTGTGNGIENAAEIGAITLHNVTFNVGDGAGIRTATAIDPSSTVTFNIVGKGVGVAYRHADGSPGSENLTFGPGFVANAHGAGAVGIVALTTGTVDSQATVNVNDPAGGTALLAGTASSVTNRGSLISASLVSPVVDLSNGSGTHFENVGTLLAASPTAVAVQGSAGNDSIALSGGQVRGDVATGDGTDRFDWTAGTLSGGLTMGNGAGNVANIAAVDTSSTLHLLSGTGGGNTLTFTGTQARGGSFAADDPSKGINLGRGWNTISFANNAAFTLTDNLHLANSDVNIDATSVLYAGDNVHPTISGAQPGSANVTNAGLIDLTNGSGSPGNSLTIDGDYVSNGGRVALITTFNQGGVLSNQSTDRLLVQGNVRMPGAETTLFVSPSVASNGDLTDLNHNGAVDANEGISVVQIAGTSTAGAFRLNGGYLAVGPWQYGLYAFQPGASVASQRLVAGATTGTAFWDYRLANVYVCQTDCVVTSAINPPPTPAVGVPFTPPTPPVAPSPDPFITSNPAPDGCVVDGVDNCSPARRAVAPQVATYIATPTALQLYGFQNIDNLHRRLGEIRQDRGAADTLGGNVFARYIGGDYTYHTDRSFKQYGYDADVQTHAVQVGVDVLSMDADRSSLRAGLAYTHGTTRLDPRAADGYSHAKYDSNSVAMYMTWQDIGGFYLDGVVSGDRHQGNVDVARAQGVARLRATGWTASLEAGYPWRFGDGYEIEPQLQIQRQHLRIHDLTDRDNVTAHYDDTDQTVGRAGVRLDRTFAGDNGRLITPYARLNYVRGFGGRPAVTVGSSEVDVSQRFLGGRFGQYGELGLGGTASWRSGFSVYAEGDYRTDIGSAGTQGWGFNLGVRWSF</sequence>
<feature type="signal peptide" evidence="1">
    <location>
        <begin position="1"/>
        <end position="35"/>
    </location>
</feature>
<evidence type="ECO:0000313" key="3">
    <source>
        <dbReference type="EMBL" id="TCV94774.1"/>
    </source>
</evidence>
<dbReference type="SMART" id="SM00869">
    <property type="entry name" value="Autotransporter"/>
    <property type="match status" value="1"/>
</dbReference>